<evidence type="ECO:0000259" key="2">
    <source>
        <dbReference type="Pfam" id="PF19313"/>
    </source>
</evidence>
<dbReference type="Proteomes" id="UP000607435">
    <property type="component" value="Unassembled WGS sequence"/>
</dbReference>
<evidence type="ECO:0000313" key="3">
    <source>
        <dbReference type="EMBL" id="MBC3846495.1"/>
    </source>
</evidence>
<dbReference type="InterPro" id="IPR045670">
    <property type="entry name" value="DUF5916"/>
</dbReference>
<comment type="caution">
    <text evidence="3">The sequence shown here is derived from an EMBL/GenBank/DDBJ whole genome shotgun (WGS) entry which is preliminary data.</text>
</comment>
<reference evidence="3 4" key="1">
    <citation type="submission" date="2020-08" db="EMBL/GenBank/DDBJ databases">
        <title>Winogradskyella ouciana sp. nov., isolated from the hadal seawater of the Mariana Trench.</title>
        <authorList>
            <person name="He X."/>
        </authorList>
    </citation>
    <scope>NUCLEOTIDE SEQUENCE [LARGE SCALE GENOMIC DNA]</scope>
    <source>
        <strain evidence="3 4">KCTC 22026</strain>
    </source>
</reference>
<dbReference type="Gene3D" id="2.60.40.1190">
    <property type="match status" value="1"/>
</dbReference>
<gene>
    <name evidence="3" type="ORF">H6H04_08895</name>
</gene>
<evidence type="ECO:0000313" key="4">
    <source>
        <dbReference type="Proteomes" id="UP000607435"/>
    </source>
</evidence>
<dbReference type="CDD" id="cd09618">
    <property type="entry name" value="CBM9_like_2"/>
    <property type="match status" value="1"/>
</dbReference>
<dbReference type="RefSeq" id="WP_186845608.1">
    <property type="nucleotide sequence ID" value="NZ_JACOME010000002.1"/>
</dbReference>
<name>A0ABR6Y1A4_9FLAO</name>
<protein>
    <submittedName>
        <fullName evidence="3">Carbohydrate binding family 9 domain-containing protein</fullName>
    </submittedName>
</protein>
<dbReference type="SUPFAM" id="SSF49344">
    <property type="entry name" value="CBD9-like"/>
    <property type="match status" value="1"/>
</dbReference>
<keyword evidence="4" id="KW-1185">Reference proteome</keyword>
<dbReference type="Pfam" id="PF19313">
    <property type="entry name" value="DUF5916"/>
    <property type="match status" value="1"/>
</dbReference>
<dbReference type="Pfam" id="PF06452">
    <property type="entry name" value="CBM9_1"/>
    <property type="match status" value="1"/>
</dbReference>
<sequence length="840" mass="96924">MNFRFILFLGILCICNLVIAQEEVIIPEEKKSLNIKRTENAPKIDGVLNDKVWETAEIATDFTQFRPEMGVLPKAHQKTIVKMAYDDDAIYVAAYLYDKPEDIQKQLTSRDNFGQSDFFGIILNPNNDAQNDIEFFVFSSGTQADAIANPNIGEDFGWSAVWDSAVKIVDDGWIVEMKIPYRALRFSKDVETWGMQFHRRFRVDNSQYSWNPLDRTKGYSAQYHGELKGIENIEPPTRLLFYPFASTVVNNFDEPHYKLGLDVKYGITENFTLDATLIPDFSQAGFDNVRLNLGPFEQTFGEQRQFFKEGIDLFNKGDLFFSRRIGGRPRGSISINSDEEIVNTPDNINVLNAMKISGRTKKGLGIGIFNAVTEKTDVRVRNTTTGETRQQTLEPLTNYNILVIDQQFNGNSSIGLVNTSVWRNGSEFRDAYSGALVANINNKRNTYNINAEAKVSQTEFDVNGEFGFSSFIRVGKSHGKFRYSFDHSFANDKYDINDIGLNFRNNFSNYGIDVNYRIFEPTEKLNNFFVNFYVNYRNLYKPDTFTGTNLGINFNAQDKKLMWFGGQINFELGNQYDYFEPRDFENKRFFVYKDIGSLNGWFETNENKLLSLELNANTFAIFDGERDLFGYSFNIEPSLRLNDKFRLNYGYYYQNNKGSRGYANNSNSIDSEIIFGERDIVTVENSISGSYTFNPFHTISLTFRNFWSTVTYDKRPLFLQEDGSVIEQTQTFEELGLDSSNVNFNTWNIDLNYSWQVAPGSFLTALYRNQLFNQGENSEENYFNSLGDLFDQDMNHIFSVRLQYFIDYNSIKGVFKKKKDRSQSGQANTYRNRSPFYTQA</sequence>
<accession>A0ABR6Y1A4</accession>
<dbReference type="EMBL" id="JACOME010000002">
    <property type="protein sequence ID" value="MBC3846495.1"/>
    <property type="molecule type" value="Genomic_DNA"/>
</dbReference>
<evidence type="ECO:0000259" key="1">
    <source>
        <dbReference type="Pfam" id="PF06452"/>
    </source>
</evidence>
<proteinExistence type="predicted"/>
<feature type="domain" description="Carbohydrate-binding" evidence="1">
    <location>
        <begin position="44"/>
        <end position="197"/>
    </location>
</feature>
<organism evidence="3 4">
    <name type="scientific">Winogradskyella echinorum</name>
    <dbReference type="NCBI Taxonomy" id="538189"/>
    <lineage>
        <taxon>Bacteria</taxon>
        <taxon>Pseudomonadati</taxon>
        <taxon>Bacteroidota</taxon>
        <taxon>Flavobacteriia</taxon>
        <taxon>Flavobacteriales</taxon>
        <taxon>Flavobacteriaceae</taxon>
        <taxon>Winogradskyella</taxon>
    </lineage>
</organism>
<dbReference type="InterPro" id="IPR010502">
    <property type="entry name" value="Carb-bd_dom_fam9"/>
</dbReference>
<feature type="domain" description="DUF5916" evidence="2">
    <location>
        <begin position="235"/>
        <end position="814"/>
    </location>
</feature>